<evidence type="ECO:0000259" key="1">
    <source>
        <dbReference type="Pfam" id="PF05050"/>
    </source>
</evidence>
<dbReference type="EMBL" id="DSOK01000465">
    <property type="protein sequence ID" value="HEN17159.1"/>
    <property type="molecule type" value="Genomic_DNA"/>
</dbReference>
<name>A0A7C2K2G8_9PLAN</name>
<dbReference type="PANTHER" id="PTHR34203:SF15">
    <property type="entry name" value="SLL1173 PROTEIN"/>
    <property type="match status" value="1"/>
</dbReference>
<dbReference type="CDD" id="cd02440">
    <property type="entry name" value="AdoMet_MTases"/>
    <property type="match status" value="1"/>
</dbReference>
<dbReference type="InterPro" id="IPR052514">
    <property type="entry name" value="SAM-dependent_MTase"/>
</dbReference>
<keyword evidence="2" id="KW-0489">Methyltransferase</keyword>
<organism evidence="2">
    <name type="scientific">Schlesneria paludicola</name>
    <dbReference type="NCBI Taxonomy" id="360056"/>
    <lineage>
        <taxon>Bacteria</taxon>
        <taxon>Pseudomonadati</taxon>
        <taxon>Planctomycetota</taxon>
        <taxon>Planctomycetia</taxon>
        <taxon>Planctomycetales</taxon>
        <taxon>Planctomycetaceae</taxon>
        <taxon>Schlesneria</taxon>
    </lineage>
</organism>
<keyword evidence="2" id="KW-0808">Transferase</keyword>
<dbReference type="Gene3D" id="3.40.50.150">
    <property type="entry name" value="Vaccinia Virus protein VP39"/>
    <property type="match status" value="1"/>
</dbReference>
<gene>
    <name evidence="2" type="ORF">ENQ76_17005</name>
</gene>
<protein>
    <submittedName>
        <fullName evidence="2">FkbM family methyltransferase</fullName>
    </submittedName>
</protein>
<evidence type="ECO:0000313" key="2">
    <source>
        <dbReference type="EMBL" id="HEN17159.1"/>
    </source>
</evidence>
<sequence>MSTINSDGLMDQPVEGARLRDAILVAYARAFNHPGKLRILGMLARTFNPRPILRLPQGGLIRVGVEDFIGWALIRTGGYEPHTQALARRILSERPGPFIDVGANVGLFSIAMARVAGATVVAIEPDCENCTHLRNNVRLNGYSNVQIFNGAVSSETGVASISVRQQKNSGTAFTSRTPTAGDRSDWVPLLTLDQVLAPLLSPESRPTLIKLDIEGAEKEALLGLNFDGPFRPHNLILEYNILSEPTWGSFDGLRAFFEDRGYSLHSIHGQSVAAGDHLPEDNIWARDCR</sequence>
<reference evidence="2" key="1">
    <citation type="journal article" date="2020" name="mSystems">
        <title>Genome- and Community-Level Interaction Insights into Carbon Utilization and Element Cycling Functions of Hydrothermarchaeota in Hydrothermal Sediment.</title>
        <authorList>
            <person name="Zhou Z."/>
            <person name="Liu Y."/>
            <person name="Xu W."/>
            <person name="Pan J."/>
            <person name="Luo Z.H."/>
            <person name="Li M."/>
        </authorList>
    </citation>
    <scope>NUCLEOTIDE SEQUENCE [LARGE SCALE GENOMIC DNA]</scope>
    <source>
        <strain evidence="2">SpSt-339</strain>
    </source>
</reference>
<dbReference type="NCBIfam" id="TIGR01444">
    <property type="entry name" value="fkbM_fam"/>
    <property type="match status" value="1"/>
</dbReference>
<dbReference type="GO" id="GO:0008168">
    <property type="term" value="F:methyltransferase activity"/>
    <property type="evidence" value="ECO:0007669"/>
    <property type="project" value="UniProtKB-KW"/>
</dbReference>
<dbReference type="InterPro" id="IPR006342">
    <property type="entry name" value="FkbM_mtfrase"/>
</dbReference>
<dbReference type="SUPFAM" id="SSF53335">
    <property type="entry name" value="S-adenosyl-L-methionine-dependent methyltransferases"/>
    <property type="match status" value="1"/>
</dbReference>
<dbReference type="Pfam" id="PF05050">
    <property type="entry name" value="Methyltransf_21"/>
    <property type="match status" value="1"/>
</dbReference>
<dbReference type="GO" id="GO:0032259">
    <property type="term" value="P:methylation"/>
    <property type="evidence" value="ECO:0007669"/>
    <property type="project" value="UniProtKB-KW"/>
</dbReference>
<proteinExistence type="predicted"/>
<comment type="caution">
    <text evidence="2">The sequence shown here is derived from an EMBL/GenBank/DDBJ whole genome shotgun (WGS) entry which is preliminary data.</text>
</comment>
<dbReference type="AlphaFoldDB" id="A0A7C2K2G8"/>
<dbReference type="InterPro" id="IPR029063">
    <property type="entry name" value="SAM-dependent_MTases_sf"/>
</dbReference>
<dbReference type="PANTHER" id="PTHR34203">
    <property type="entry name" value="METHYLTRANSFERASE, FKBM FAMILY PROTEIN"/>
    <property type="match status" value="1"/>
</dbReference>
<accession>A0A7C2K2G8</accession>
<feature type="domain" description="Methyltransferase FkbM" evidence="1">
    <location>
        <begin position="100"/>
        <end position="264"/>
    </location>
</feature>